<feature type="short sequence motif" description="HXTX 1" evidence="2">
    <location>
        <begin position="40"/>
        <end position="43"/>
    </location>
</feature>
<dbReference type="PANTHER" id="PTHR35561:SF1">
    <property type="entry name" value="RNA 2',3'-CYCLIC PHOSPHODIESTERASE"/>
    <property type="match status" value="1"/>
</dbReference>
<dbReference type="GO" id="GO:0008664">
    <property type="term" value="F:RNA 2',3'-cyclic 3'-phosphodiesterase activity"/>
    <property type="evidence" value="ECO:0007669"/>
    <property type="project" value="UniProtKB-EC"/>
</dbReference>
<name>A0A1Q8Q5Y3_9BACI</name>
<comment type="catalytic activity">
    <reaction evidence="2">
        <text>a 3'-end 2',3'-cyclophospho-ribonucleotide-RNA + H2O = a 3'-end 2'-phospho-ribonucleotide-RNA + H(+)</text>
        <dbReference type="Rhea" id="RHEA:11828"/>
        <dbReference type="Rhea" id="RHEA-COMP:10464"/>
        <dbReference type="Rhea" id="RHEA-COMP:17353"/>
        <dbReference type="ChEBI" id="CHEBI:15377"/>
        <dbReference type="ChEBI" id="CHEBI:15378"/>
        <dbReference type="ChEBI" id="CHEBI:83064"/>
        <dbReference type="ChEBI" id="CHEBI:173113"/>
        <dbReference type="EC" id="3.1.4.58"/>
    </reaction>
</comment>
<dbReference type="PANTHER" id="PTHR35561">
    <property type="entry name" value="RNA 2',3'-CYCLIC PHOSPHODIESTERASE"/>
    <property type="match status" value="1"/>
</dbReference>
<dbReference type="Gene3D" id="3.90.1140.10">
    <property type="entry name" value="Cyclic phosphodiesterase"/>
    <property type="match status" value="1"/>
</dbReference>
<gene>
    <name evidence="3" type="ORF">BTO30_08675</name>
</gene>
<sequence length="182" mass="21454">MKPHYFFAVVIQDEIKQAIFQEMSRRHFPFKRFTHPDDYHITLSFLGGAEKEKLQKACSYIEKSLKDIQSFPLSLTSFQTFGPSLSPRIFWMGTDEPEELFHLQTKVADSCGEAGFVLDKKPFRPHITTARKWFGEKPYEAADEPERLSFHIQEIALYETNSLHEPRYTKKWSFLLNTRKEE</sequence>
<dbReference type="AlphaFoldDB" id="A0A1Q8Q5Y3"/>
<dbReference type="EMBL" id="MSDU01000015">
    <property type="protein sequence ID" value="OLN22711.1"/>
    <property type="molecule type" value="Genomic_DNA"/>
</dbReference>
<dbReference type="RefSeq" id="WP_075398332.1">
    <property type="nucleotide sequence ID" value="NZ_MSDU01000015.1"/>
</dbReference>
<feature type="active site" description="Proton acceptor" evidence="2">
    <location>
        <position position="126"/>
    </location>
</feature>
<accession>A0A1Q8Q5Y3</accession>
<dbReference type="InterPro" id="IPR009097">
    <property type="entry name" value="Cyclic_Pdiesterase"/>
</dbReference>
<dbReference type="EC" id="3.1.4.58" evidence="2"/>
<keyword evidence="3" id="KW-0436">Ligase</keyword>
<evidence type="ECO:0000256" key="1">
    <source>
        <dbReference type="ARBA" id="ARBA00022801"/>
    </source>
</evidence>
<dbReference type="SUPFAM" id="SSF55144">
    <property type="entry name" value="LigT-like"/>
    <property type="match status" value="1"/>
</dbReference>
<dbReference type="Pfam" id="PF13563">
    <property type="entry name" value="2_5_RNA_ligase2"/>
    <property type="match status" value="1"/>
</dbReference>
<dbReference type="InterPro" id="IPR004175">
    <property type="entry name" value="RNA_CPDase"/>
</dbReference>
<dbReference type="GO" id="GO:0004113">
    <property type="term" value="F:2',3'-cyclic-nucleotide 3'-phosphodiesterase activity"/>
    <property type="evidence" value="ECO:0007669"/>
    <property type="project" value="InterPro"/>
</dbReference>
<comment type="caution">
    <text evidence="3">The sequence shown here is derived from an EMBL/GenBank/DDBJ whole genome shotgun (WGS) entry which is preliminary data.</text>
</comment>
<organism evidence="3 4">
    <name type="scientific">Domibacillus antri</name>
    <dbReference type="NCBI Taxonomy" id="1714264"/>
    <lineage>
        <taxon>Bacteria</taxon>
        <taxon>Bacillati</taxon>
        <taxon>Bacillota</taxon>
        <taxon>Bacilli</taxon>
        <taxon>Bacillales</taxon>
        <taxon>Bacillaceae</taxon>
        <taxon>Domibacillus</taxon>
    </lineage>
</organism>
<dbReference type="GO" id="GO:0016874">
    <property type="term" value="F:ligase activity"/>
    <property type="evidence" value="ECO:0007669"/>
    <property type="project" value="UniProtKB-KW"/>
</dbReference>
<dbReference type="Proteomes" id="UP000185568">
    <property type="component" value="Unassembled WGS sequence"/>
</dbReference>
<evidence type="ECO:0000256" key="2">
    <source>
        <dbReference type="HAMAP-Rule" id="MF_01940"/>
    </source>
</evidence>
<dbReference type="NCBIfam" id="TIGR02258">
    <property type="entry name" value="2_5_ligase"/>
    <property type="match status" value="1"/>
</dbReference>
<protein>
    <recommendedName>
        <fullName evidence="2">RNA 2',3'-cyclic phosphodiesterase</fullName>
        <shortName evidence="2">RNA 2',3'-CPDase</shortName>
        <ecNumber evidence="2">3.1.4.58</ecNumber>
    </recommendedName>
</protein>
<feature type="active site" description="Proton donor" evidence="2">
    <location>
        <position position="40"/>
    </location>
</feature>
<dbReference type="HAMAP" id="MF_01940">
    <property type="entry name" value="RNA_CPDase"/>
    <property type="match status" value="1"/>
</dbReference>
<evidence type="ECO:0000313" key="4">
    <source>
        <dbReference type="Proteomes" id="UP000185568"/>
    </source>
</evidence>
<dbReference type="OrthoDB" id="9789350at2"/>
<comment type="function">
    <text evidence="2">Hydrolyzes RNA 2',3'-cyclic phosphodiester to an RNA 2'-phosphomonoester.</text>
</comment>
<dbReference type="STRING" id="1714264.BTO30_08675"/>
<feature type="short sequence motif" description="HXTX 2" evidence="2">
    <location>
        <begin position="126"/>
        <end position="129"/>
    </location>
</feature>
<keyword evidence="1 2" id="KW-0378">Hydrolase</keyword>
<keyword evidence="4" id="KW-1185">Reference proteome</keyword>
<reference evidence="3 4" key="1">
    <citation type="submission" date="2016-12" db="EMBL/GenBank/DDBJ databases">
        <title>Domibacillus antri genome sequencing.</title>
        <authorList>
            <person name="Verma A."/>
            <person name="Krishnamurthi S."/>
        </authorList>
    </citation>
    <scope>NUCLEOTIDE SEQUENCE [LARGE SCALE GENOMIC DNA]</scope>
    <source>
        <strain evidence="3 4">XD80</strain>
    </source>
</reference>
<comment type="similarity">
    <text evidence="2">Belongs to the 2H phosphoesterase superfamily. ThpR family.</text>
</comment>
<evidence type="ECO:0000313" key="3">
    <source>
        <dbReference type="EMBL" id="OLN22711.1"/>
    </source>
</evidence>
<proteinExistence type="inferred from homology"/>